<dbReference type="FunFam" id="2.60.120.10:FF:000074">
    <property type="entry name" value="Potassium channel KAT2"/>
    <property type="match status" value="1"/>
</dbReference>
<evidence type="ECO:0000256" key="6">
    <source>
        <dbReference type="ARBA" id="ARBA00022826"/>
    </source>
</evidence>
<dbReference type="Gene3D" id="2.60.120.10">
    <property type="entry name" value="Jelly Rolls"/>
    <property type="match status" value="1"/>
</dbReference>
<evidence type="ECO:0000256" key="1">
    <source>
        <dbReference type="ARBA" id="ARBA00004141"/>
    </source>
</evidence>
<dbReference type="EMBL" id="EF677888">
    <property type="protein sequence ID" value="ABR17684.1"/>
    <property type="molecule type" value="mRNA"/>
</dbReference>
<feature type="transmembrane region" description="Helical" evidence="13">
    <location>
        <begin position="189"/>
        <end position="204"/>
    </location>
</feature>
<evidence type="ECO:0000256" key="4">
    <source>
        <dbReference type="ARBA" id="ARBA00022538"/>
    </source>
</evidence>
<keyword evidence="11 13" id="KW-0472">Membrane</keyword>
<reference evidence="16" key="1">
    <citation type="submission" date="2007-06" db="EMBL/GenBank/DDBJ databases">
        <title>Full length cDNA sequences from Sitka Spruce (Picea sitchensis).</title>
        <authorList>
            <person name="Ralph S.G."/>
            <person name="Chun H.E."/>
            <person name="Liao N."/>
            <person name="Ali J."/>
            <person name="Reid K."/>
            <person name="Kolosova N."/>
            <person name="Cooper N."/>
            <person name="Cullis C."/>
            <person name="Jancsik S."/>
            <person name="Moore R."/>
            <person name="Mayo M."/>
            <person name="Wagner S."/>
            <person name="Holt R.A."/>
            <person name="Jones S.J.M."/>
            <person name="Marra M.A."/>
            <person name="Ritland C.E."/>
            <person name="Ritland K."/>
            <person name="Bohlmann J."/>
        </authorList>
    </citation>
    <scope>NUCLEOTIDE SEQUENCE</scope>
    <source>
        <tissue evidence="16">Green portion of the leader tissue</tissue>
    </source>
</reference>
<evidence type="ECO:0000256" key="5">
    <source>
        <dbReference type="ARBA" id="ARBA00022692"/>
    </source>
</evidence>
<dbReference type="InterPro" id="IPR045319">
    <property type="entry name" value="KAT/AKT"/>
</dbReference>
<feature type="transmembrane region" description="Helical" evidence="13">
    <location>
        <begin position="225"/>
        <end position="254"/>
    </location>
</feature>
<keyword evidence="3" id="KW-0813">Transport</keyword>
<name>B8LPV4_PICSI</name>
<dbReference type="Pfam" id="PF11834">
    <property type="entry name" value="KHA"/>
    <property type="match status" value="1"/>
</dbReference>
<evidence type="ECO:0000256" key="2">
    <source>
        <dbReference type="ARBA" id="ARBA00007929"/>
    </source>
</evidence>
<dbReference type="InterPro" id="IPR018490">
    <property type="entry name" value="cNMP-bd_dom_sf"/>
</dbReference>
<feature type="transmembrane region" description="Helical" evidence="13">
    <location>
        <begin position="162"/>
        <end position="183"/>
    </location>
</feature>
<organism evidence="16">
    <name type="scientific">Picea sitchensis</name>
    <name type="common">Sitka spruce</name>
    <name type="synonym">Pinus sitchensis</name>
    <dbReference type="NCBI Taxonomy" id="3332"/>
    <lineage>
        <taxon>Eukaryota</taxon>
        <taxon>Viridiplantae</taxon>
        <taxon>Streptophyta</taxon>
        <taxon>Embryophyta</taxon>
        <taxon>Tracheophyta</taxon>
        <taxon>Spermatophyta</taxon>
        <taxon>Pinopsida</taxon>
        <taxon>Pinidae</taxon>
        <taxon>Conifers I</taxon>
        <taxon>Pinales</taxon>
        <taxon>Pinaceae</taxon>
        <taxon>Picea</taxon>
    </lineage>
</organism>
<dbReference type="GO" id="GO:0034702">
    <property type="term" value="C:monoatomic ion channel complex"/>
    <property type="evidence" value="ECO:0007669"/>
    <property type="project" value="UniProtKB-KW"/>
</dbReference>
<feature type="domain" description="KHA" evidence="15">
    <location>
        <begin position="579"/>
        <end position="659"/>
    </location>
</feature>
<evidence type="ECO:0000259" key="14">
    <source>
        <dbReference type="PROSITE" id="PS50042"/>
    </source>
</evidence>
<sequence length="659" mass="75752">MIFLSRLLRALEGLKEAVVTMMVPPNHCINFAVCKAMNSHDEDGNSDDEGKSKFQCFSKPNMLPPLGSRWSSDTQLEKNIISPHDPRYRCWETFLIVLVGYSAWVCPFELGFSDAPKGGLLIVDTIVDAFFAIDVILTFFVAYCDDKTQILIDKPRKIALRYISRGFVLDVTSTIPFETLIYLIRGKHAGFNIYYSLLNVLHLWRLRRVKTLFTRLEKDIRFSYFWIRCARLICVTLFAVHCAGCLYYLLAIWYPNQNNTWIGSRVPEFQQKSFWIRYISCIYWSITTLSTVGYGDIHAVNTREMIFIIFYVFFNLGLTAYLIGNMTNLVVQGTSRTMQFRNKIRAASNFGNRNDLPPKLKEQILSYMCLKFRAEELQQQKVMEELPKSIRTSISRCLFIETVETVYLFQGVSTEFILDLVTEMHAEYFPPKEDILLQNETPSDIYLLVSGEVEMLTCENGNEQVVESLRAGGLFGEIGVLYDKPQHLTVRTKKLSQLLRLSGSVLLDKMQTRPTEAKVILRNFLQHFNGSKQLGIENWSNEYLLSHFTTLTANVPKTLSNISRSNLQPRSISEAPPLRVIIYKNHPSKNKQYTGLGKLVILPDTVDQLLKMAGLKFGFHPVKVLNEDGAEIDEINVIRDNDPLFLVDKEELEELYHTK</sequence>
<dbReference type="InterPro" id="IPR005821">
    <property type="entry name" value="Ion_trans_dom"/>
</dbReference>
<protein>
    <recommendedName>
        <fullName evidence="17">Cyclic nucleotide-binding domain-containing protein</fullName>
    </recommendedName>
</protein>
<dbReference type="Gene3D" id="1.10.287.630">
    <property type="entry name" value="Helix hairpin bin"/>
    <property type="match status" value="1"/>
</dbReference>
<comment type="subcellular location">
    <subcellularLocation>
        <location evidence="1">Membrane</location>
        <topology evidence="1">Multi-pass membrane protein</topology>
    </subcellularLocation>
</comment>
<dbReference type="InterPro" id="IPR000595">
    <property type="entry name" value="cNMP-bd_dom"/>
</dbReference>
<feature type="transmembrane region" description="Helical" evidence="13">
    <location>
        <begin position="306"/>
        <end position="324"/>
    </location>
</feature>
<dbReference type="Pfam" id="PF00520">
    <property type="entry name" value="Ion_trans"/>
    <property type="match status" value="1"/>
</dbReference>
<keyword evidence="6" id="KW-0631">Potassium channel</keyword>
<dbReference type="InterPro" id="IPR021789">
    <property type="entry name" value="KHA_dom"/>
</dbReference>
<keyword evidence="9 13" id="KW-1133">Transmembrane helix</keyword>
<keyword evidence="12" id="KW-0407">Ion channel</keyword>
<accession>B8LPV4</accession>
<feature type="transmembrane region" description="Helical" evidence="13">
    <location>
        <begin position="118"/>
        <end position="141"/>
    </location>
</feature>
<dbReference type="SUPFAM" id="SSF81324">
    <property type="entry name" value="Voltage-gated potassium channels"/>
    <property type="match status" value="1"/>
</dbReference>
<evidence type="ECO:0008006" key="17">
    <source>
        <dbReference type="Google" id="ProtNLM"/>
    </source>
</evidence>
<keyword evidence="5 13" id="KW-0812">Transmembrane</keyword>
<evidence type="ECO:0000256" key="8">
    <source>
        <dbReference type="ARBA" id="ARBA00022958"/>
    </source>
</evidence>
<keyword evidence="8" id="KW-0630">Potassium</keyword>
<evidence type="ECO:0000256" key="10">
    <source>
        <dbReference type="ARBA" id="ARBA00023065"/>
    </source>
</evidence>
<evidence type="ECO:0000256" key="9">
    <source>
        <dbReference type="ARBA" id="ARBA00022989"/>
    </source>
</evidence>
<feature type="transmembrane region" description="Helical" evidence="13">
    <location>
        <begin position="274"/>
        <end position="294"/>
    </location>
</feature>
<dbReference type="CDD" id="cd00038">
    <property type="entry name" value="CAP_ED"/>
    <property type="match status" value="1"/>
</dbReference>
<evidence type="ECO:0000256" key="11">
    <source>
        <dbReference type="ARBA" id="ARBA00023136"/>
    </source>
</evidence>
<feature type="domain" description="Cyclic nucleotide-binding" evidence="14">
    <location>
        <begin position="408"/>
        <end position="527"/>
    </location>
</feature>
<feature type="transmembrane region" description="Helical" evidence="13">
    <location>
        <begin position="94"/>
        <end position="112"/>
    </location>
</feature>
<dbReference type="PANTHER" id="PTHR45743:SF21">
    <property type="entry name" value="POTASSIUM CHANNEL AKT2_3"/>
    <property type="match status" value="1"/>
</dbReference>
<dbReference type="SUPFAM" id="SSF51206">
    <property type="entry name" value="cAMP-binding domain-like"/>
    <property type="match status" value="1"/>
</dbReference>
<proteinExistence type="evidence at transcript level"/>
<keyword evidence="10" id="KW-0406">Ion transport</keyword>
<evidence type="ECO:0000256" key="3">
    <source>
        <dbReference type="ARBA" id="ARBA00022448"/>
    </source>
</evidence>
<dbReference type="PROSITE" id="PS50042">
    <property type="entry name" value="CNMP_BINDING_3"/>
    <property type="match status" value="1"/>
</dbReference>
<evidence type="ECO:0000256" key="7">
    <source>
        <dbReference type="ARBA" id="ARBA00022882"/>
    </source>
</evidence>
<dbReference type="Pfam" id="PF00027">
    <property type="entry name" value="cNMP_binding"/>
    <property type="match status" value="1"/>
</dbReference>
<dbReference type="InterPro" id="IPR014710">
    <property type="entry name" value="RmlC-like_jellyroll"/>
</dbReference>
<dbReference type="GO" id="GO:0005249">
    <property type="term" value="F:voltage-gated potassium channel activity"/>
    <property type="evidence" value="ECO:0007669"/>
    <property type="project" value="InterPro"/>
</dbReference>
<dbReference type="SMART" id="SM00100">
    <property type="entry name" value="cNMP"/>
    <property type="match status" value="1"/>
</dbReference>
<dbReference type="InterPro" id="IPR003938">
    <property type="entry name" value="K_chnl_volt-dep_EAG/ELK/ERG"/>
</dbReference>
<dbReference type="PANTHER" id="PTHR45743">
    <property type="entry name" value="POTASSIUM CHANNEL AKT1"/>
    <property type="match status" value="1"/>
</dbReference>
<dbReference type="AlphaFoldDB" id="B8LPV4"/>
<dbReference type="Gene3D" id="1.10.287.70">
    <property type="match status" value="1"/>
</dbReference>
<dbReference type="PROSITE" id="PS51490">
    <property type="entry name" value="KHA"/>
    <property type="match status" value="1"/>
</dbReference>
<evidence type="ECO:0000313" key="16">
    <source>
        <dbReference type="EMBL" id="ABR17684.1"/>
    </source>
</evidence>
<dbReference type="FunFam" id="1.10.287.70:FF:000123">
    <property type="entry name" value="Potassium channel KAT3"/>
    <property type="match status" value="1"/>
</dbReference>
<evidence type="ECO:0000256" key="12">
    <source>
        <dbReference type="ARBA" id="ARBA00023303"/>
    </source>
</evidence>
<keyword evidence="4" id="KW-0633">Potassium transport</keyword>
<comment type="similarity">
    <text evidence="2">Belongs to the potassium channel family. Plant (TC 1.A.1.4) subfamily.</text>
</comment>
<dbReference type="PRINTS" id="PR01463">
    <property type="entry name" value="EAGCHANLFMLY"/>
</dbReference>
<keyword evidence="7" id="KW-0851">Voltage-gated channel</keyword>
<evidence type="ECO:0000256" key="13">
    <source>
        <dbReference type="SAM" id="Phobius"/>
    </source>
</evidence>
<evidence type="ECO:0000259" key="15">
    <source>
        <dbReference type="PROSITE" id="PS51490"/>
    </source>
</evidence>